<evidence type="ECO:0000313" key="3">
    <source>
        <dbReference type="Proteomes" id="UP001159363"/>
    </source>
</evidence>
<dbReference type="EMBL" id="JARBHB010000013">
    <property type="protein sequence ID" value="KAJ8870174.1"/>
    <property type="molecule type" value="Genomic_DNA"/>
</dbReference>
<feature type="region of interest" description="Disordered" evidence="1">
    <location>
        <begin position="1"/>
        <end position="21"/>
    </location>
</feature>
<evidence type="ECO:0000313" key="2">
    <source>
        <dbReference type="EMBL" id="KAJ8870174.1"/>
    </source>
</evidence>
<feature type="compositionally biased region" description="Basic and acidic residues" evidence="1">
    <location>
        <begin position="1"/>
        <end position="20"/>
    </location>
</feature>
<accession>A0ABQ9GCN6</accession>
<proteinExistence type="predicted"/>
<keyword evidence="3" id="KW-1185">Reference proteome</keyword>
<reference evidence="2 3" key="1">
    <citation type="submission" date="2023-02" db="EMBL/GenBank/DDBJ databases">
        <title>LHISI_Scaffold_Assembly.</title>
        <authorList>
            <person name="Stuart O.P."/>
            <person name="Cleave R."/>
            <person name="Magrath M.J.L."/>
            <person name="Mikheyev A.S."/>
        </authorList>
    </citation>
    <scope>NUCLEOTIDE SEQUENCE [LARGE SCALE GENOMIC DNA]</scope>
    <source>
        <strain evidence="2">Daus_M_001</strain>
        <tissue evidence="2">Leg muscle</tissue>
    </source>
</reference>
<gene>
    <name evidence="2" type="ORF">PR048_029188</name>
</gene>
<dbReference type="Proteomes" id="UP001159363">
    <property type="component" value="Chromosome 12"/>
</dbReference>
<name>A0ABQ9GCN6_9NEOP</name>
<evidence type="ECO:0000256" key="1">
    <source>
        <dbReference type="SAM" id="MobiDB-lite"/>
    </source>
</evidence>
<protein>
    <submittedName>
        <fullName evidence="2">Uncharacterized protein</fullName>
    </submittedName>
</protein>
<sequence length="672" mass="75186">MEQRRNEGAGEMGDPREREYSPTSCIVRDDSHLRKSWGDPVGNRALGGRRDTTRDVRNFIDCPSKRPPCATNCRVATGLENREISGDLKTVTEIKEIQLRPPNPKIICSNEDKYTTHKARTKADWVLLPAAAIRILVCGKRGGRCLWPVDVLGAFPFPPLLHSAIAPTSSHFSVIGAQDSIIPPPKQWLELTGKRTCYSTCGTSQQAEDGGGKREHLEKTHLSQAASVGRSGSYCVAGLTPYAYQERKSFKETCITAERDWVDMASDWGHDHLPECTYSLTITKKRLGKTVKDNDSSSEAGFSWGDARNTLVVREVMLWDHSRRFPSKPETKRNGSELPKRWRRPVERERKELASLRDLMLTYVAGMSTGRRGNVWQLAAEEDRRRARLSETTVDTRVRECCGGGGIRRRLLCTERSGRSRTFWTEVIFGLELGGTDWTSYVSVIAASACSLPRARPKTGVNDTEQLLRLARGRLKCSRGCSVAHRREICGFSGVPAPTCPSRLLQFYRPFTVTYYLSEALLKSYFRGIPPPLVNKCLRGTMYLRVQGQEAREHFGRQIHARLAPHRSYAQGVQCSRSNSVLCKLDLQPVSLIASHQGERGSIPGGVTPGFSHVGIVPDYAAGRRIFSEVSRSPCCWFRLCCIPQSLSSLSRPRCSNHFTPRSLVRSQCNDI</sequence>
<comment type="caution">
    <text evidence="2">The sequence shown here is derived from an EMBL/GenBank/DDBJ whole genome shotgun (WGS) entry which is preliminary data.</text>
</comment>
<organism evidence="2 3">
    <name type="scientific">Dryococelus australis</name>
    <dbReference type="NCBI Taxonomy" id="614101"/>
    <lineage>
        <taxon>Eukaryota</taxon>
        <taxon>Metazoa</taxon>
        <taxon>Ecdysozoa</taxon>
        <taxon>Arthropoda</taxon>
        <taxon>Hexapoda</taxon>
        <taxon>Insecta</taxon>
        <taxon>Pterygota</taxon>
        <taxon>Neoptera</taxon>
        <taxon>Polyneoptera</taxon>
        <taxon>Phasmatodea</taxon>
        <taxon>Verophasmatodea</taxon>
        <taxon>Anareolatae</taxon>
        <taxon>Phasmatidae</taxon>
        <taxon>Eurycanthinae</taxon>
        <taxon>Dryococelus</taxon>
    </lineage>
</organism>